<name>A0A0L6USZ4_9BASI</name>
<organism evidence="1 2">
    <name type="scientific">Puccinia sorghi</name>
    <dbReference type="NCBI Taxonomy" id="27349"/>
    <lineage>
        <taxon>Eukaryota</taxon>
        <taxon>Fungi</taxon>
        <taxon>Dikarya</taxon>
        <taxon>Basidiomycota</taxon>
        <taxon>Pucciniomycotina</taxon>
        <taxon>Pucciniomycetes</taxon>
        <taxon>Pucciniales</taxon>
        <taxon>Pucciniaceae</taxon>
        <taxon>Puccinia</taxon>
    </lineage>
</organism>
<accession>A0A0L6USZ4</accession>
<dbReference type="Proteomes" id="UP000037035">
    <property type="component" value="Unassembled WGS sequence"/>
</dbReference>
<dbReference type="AlphaFoldDB" id="A0A0L6USZ4"/>
<gene>
    <name evidence="1" type="ORF">VP01_4149g4</name>
</gene>
<dbReference type="VEuPathDB" id="FungiDB:VP01_4149g4"/>
<keyword evidence="2" id="KW-1185">Reference proteome</keyword>
<evidence type="ECO:0000313" key="2">
    <source>
        <dbReference type="Proteomes" id="UP000037035"/>
    </source>
</evidence>
<reference evidence="1 2" key="1">
    <citation type="submission" date="2015-08" db="EMBL/GenBank/DDBJ databases">
        <title>Next Generation Sequencing and Analysis of the Genome of Puccinia sorghi L Schw, the Causal Agent of Maize Common Rust.</title>
        <authorList>
            <person name="Rochi L."/>
            <person name="Burguener G."/>
            <person name="Darino M."/>
            <person name="Turjanski A."/>
            <person name="Kreff E."/>
            <person name="Dieguez M.J."/>
            <person name="Sacco F."/>
        </authorList>
    </citation>
    <scope>NUCLEOTIDE SEQUENCE [LARGE SCALE GENOMIC DNA]</scope>
    <source>
        <strain evidence="1 2">RO10H11247</strain>
    </source>
</reference>
<comment type="caution">
    <text evidence="1">The sequence shown here is derived from an EMBL/GenBank/DDBJ whole genome shotgun (WGS) entry which is preliminary data.</text>
</comment>
<dbReference type="STRING" id="27349.A0A0L6USZ4"/>
<protein>
    <submittedName>
        <fullName evidence="1">Uncharacterized protein</fullName>
    </submittedName>
</protein>
<evidence type="ECO:0000313" key="1">
    <source>
        <dbReference type="EMBL" id="KNZ50975.1"/>
    </source>
</evidence>
<proteinExistence type="predicted"/>
<sequence length="254" mass="29328">MPQFLPNFPNNPTIFASDLKQWQLNEEVKLAAEDLYMEYHRKILLLSLEYSQPAFAIENHLGQDRMQKEKKWKKYMSNNDSAQQVFHDSKQFNLTGLQPQIDFSLVVSSTDSRNFIFFDQLKEISDAMQIKGILVLASQYKTSHFFFQGRTVIQLVASIHLPPVPREGFYLPQRQTIKLELESILKNKPIKSMKLENTWRLLRGLQKKLIKLEKLEDSKVLSVDGGNQQIQVNTDVVMEPAPLLGDDEGLSDSE</sequence>
<dbReference type="EMBL" id="LAVV01009223">
    <property type="protein sequence ID" value="KNZ50975.1"/>
    <property type="molecule type" value="Genomic_DNA"/>
</dbReference>